<keyword evidence="5 6" id="KW-0482">Metalloprotease</keyword>
<dbReference type="InterPro" id="IPR051156">
    <property type="entry name" value="Mito/Outer_Membr_Metalloprot"/>
</dbReference>
<dbReference type="AlphaFoldDB" id="A0A1G6WQS1"/>
<evidence type="ECO:0000256" key="2">
    <source>
        <dbReference type="ARBA" id="ARBA00022723"/>
    </source>
</evidence>
<dbReference type="GO" id="GO:0016020">
    <property type="term" value="C:membrane"/>
    <property type="evidence" value="ECO:0007669"/>
    <property type="project" value="TreeGrafter"/>
</dbReference>
<dbReference type="PANTHER" id="PTHR22726">
    <property type="entry name" value="METALLOENDOPEPTIDASE OMA1"/>
    <property type="match status" value="1"/>
</dbReference>
<keyword evidence="7" id="KW-0732">Signal</keyword>
<keyword evidence="1 6" id="KW-0645">Protease</keyword>
<feature type="chain" id="PRO_5011735316" evidence="7">
    <location>
        <begin position="22"/>
        <end position="267"/>
    </location>
</feature>
<dbReference type="GO" id="GO:0046872">
    <property type="term" value="F:metal ion binding"/>
    <property type="evidence" value="ECO:0007669"/>
    <property type="project" value="UniProtKB-KW"/>
</dbReference>
<keyword evidence="3 6" id="KW-0378">Hydrolase</keyword>
<dbReference type="PROSITE" id="PS51257">
    <property type="entry name" value="PROKAR_LIPOPROTEIN"/>
    <property type="match status" value="1"/>
</dbReference>
<evidence type="ECO:0000256" key="7">
    <source>
        <dbReference type="SAM" id="SignalP"/>
    </source>
</evidence>
<dbReference type="GO" id="GO:0004222">
    <property type="term" value="F:metalloendopeptidase activity"/>
    <property type="evidence" value="ECO:0007669"/>
    <property type="project" value="InterPro"/>
</dbReference>
<keyword evidence="2" id="KW-0479">Metal-binding</keyword>
<proteinExistence type="inferred from homology"/>
<evidence type="ECO:0000256" key="3">
    <source>
        <dbReference type="ARBA" id="ARBA00022801"/>
    </source>
</evidence>
<dbReference type="STRING" id="1391627.SAMN05216464_102265"/>
<evidence type="ECO:0000313" key="10">
    <source>
        <dbReference type="Proteomes" id="UP000199072"/>
    </source>
</evidence>
<dbReference type="GO" id="GO:0051603">
    <property type="term" value="P:proteolysis involved in protein catabolic process"/>
    <property type="evidence" value="ECO:0007669"/>
    <property type="project" value="TreeGrafter"/>
</dbReference>
<dbReference type="CDD" id="cd07331">
    <property type="entry name" value="M48C_Oma1_like"/>
    <property type="match status" value="1"/>
</dbReference>
<dbReference type="OrthoDB" id="9810445at2"/>
<evidence type="ECO:0000259" key="8">
    <source>
        <dbReference type="Pfam" id="PF01435"/>
    </source>
</evidence>
<keyword evidence="4 6" id="KW-0862">Zinc</keyword>
<reference evidence="9 10" key="1">
    <citation type="submission" date="2016-10" db="EMBL/GenBank/DDBJ databases">
        <authorList>
            <person name="de Groot N.N."/>
        </authorList>
    </citation>
    <scope>NUCLEOTIDE SEQUENCE [LARGE SCALE GENOMIC DNA]</scope>
    <source>
        <strain evidence="9 10">47C3B</strain>
    </source>
</reference>
<evidence type="ECO:0000256" key="1">
    <source>
        <dbReference type="ARBA" id="ARBA00022670"/>
    </source>
</evidence>
<dbReference type="EMBL" id="FNAI01000002">
    <property type="protein sequence ID" value="SDD68134.1"/>
    <property type="molecule type" value="Genomic_DNA"/>
</dbReference>
<protein>
    <submittedName>
        <fullName evidence="9">Peptidase family M48</fullName>
    </submittedName>
</protein>
<sequence length="267" mass="28996">MKRIKPALLALTMVIALFSCSTVPLTGRKQISLVGDAEVNQSAAASYQQLLSDPKTKVVASGTDAQRVKTIGNRLAVAIERYLKDNGYGDQYSFQWEFNLIQSSEVNAWCMPGGKVAVYSGLLPVANTDAYLAVVMGHEIGHAIARHSAERISQQMVAQLGGSLAGVALAKQSQMMQGLFSQAYGVGTQVALLKYSRDQESEADRLGLTFMAMAGYDPNMAVPFWQRMAAQNKGGAPPEFLSTHPSDATRIANIQRLIPEAMKYYKK</sequence>
<dbReference type="PANTHER" id="PTHR22726:SF24">
    <property type="entry name" value="M48 FAMILY METALLOPEPTIDASE"/>
    <property type="match status" value="1"/>
</dbReference>
<gene>
    <name evidence="9" type="ORF">SAMN05216464_102265</name>
</gene>
<dbReference type="InterPro" id="IPR001915">
    <property type="entry name" value="Peptidase_M48"/>
</dbReference>
<keyword evidence="10" id="KW-1185">Reference proteome</keyword>
<feature type="signal peptide" evidence="7">
    <location>
        <begin position="1"/>
        <end position="21"/>
    </location>
</feature>
<dbReference type="Gene3D" id="3.30.2010.10">
    <property type="entry name" value="Metalloproteases ('zincins'), catalytic domain"/>
    <property type="match status" value="1"/>
</dbReference>
<comment type="cofactor">
    <cofactor evidence="6">
        <name>Zn(2+)</name>
        <dbReference type="ChEBI" id="CHEBI:29105"/>
    </cofactor>
    <text evidence="6">Binds 1 zinc ion per subunit.</text>
</comment>
<dbReference type="RefSeq" id="WP_091145942.1">
    <property type="nucleotide sequence ID" value="NZ_FNAI01000002.1"/>
</dbReference>
<evidence type="ECO:0000256" key="6">
    <source>
        <dbReference type="RuleBase" id="RU003983"/>
    </source>
</evidence>
<organism evidence="9 10">
    <name type="scientific">Mucilaginibacter pineti</name>
    <dbReference type="NCBI Taxonomy" id="1391627"/>
    <lineage>
        <taxon>Bacteria</taxon>
        <taxon>Pseudomonadati</taxon>
        <taxon>Bacteroidota</taxon>
        <taxon>Sphingobacteriia</taxon>
        <taxon>Sphingobacteriales</taxon>
        <taxon>Sphingobacteriaceae</taxon>
        <taxon>Mucilaginibacter</taxon>
    </lineage>
</organism>
<dbReference type="Proteomes" id="UP000199072">
    <property type="component" value="Unassembled WGS sequence"/>
</dbReference>
<dbReference type="Pfam" id="PF01435">
    <property type="entry name" value="Peptidase_M48"/>
    <property type="match status" value="1"/>
</dbReference>
<evidence type="ECO:0000256" key="4">
    <source>
        <dbReference type="ARBA" id="ARBA00022833"/>
    </source>
</evidence>
<evidence type="ECO:0000256" key="5">
    <source>
        <dbReference type="ARBA" id="ARBA00023049"/>
    </source>
</evidence>
<comment type="similarity">
    <text evidence="6">Belongs to the peptidase M48 family.</text>
</comment>
<evidence type="ECO:0000313" key="9">
    <source>
        <dbReference type="EMBL" id="SDD68134.1"/>
    </source>
</evidence>
<feature type="domain" description="Peptidase M48" evidence="8">
    <location>
        <begin position="72"/>
        <end position="256"/>
    </location>
</feature>
<name>A0A1G6WQS1_9SPHI</name>
<accession>A0A1G6WQS1</accession>